<dbReference type="Gene3D" id="3.40.50.150">
    <property type="entry name" value="Vaccinia Virus protein VP39"/>
    <property type="match status" value="1"/>
</dbReference>
<dbReference type="Proteomes" id="UP001231941">
    <property type="component" value="Unassembled WGS sequence"/>
</dbReference>
<evidence type="ECO:0000256" key="4">
    <source>
        <dbReference type="ARBA" id="ARBA00022756"/>
    </source>
</evidence>
<evidence type="ECO:0000256" key="3">
    <source>
        <dbReference type="ARBA" id="ARBA00022691"/>
    </source>
</evidence>
<dbReference type="InterPro" id="IPR025714">
    <property type="entry name" value="Methyltranfer_dom"/>
</dbReference>
<comment type="caution">
    <text evidence="7">The sequence shown here is derived from an EMBL/GenBank/DDBJ whole genome shotgun (WGS) entry which is preliminary data.</text>
</comment>
<keyword evidence="4 5" id="KW-0093">Biotin biosynthesis</keyword>
<dbReference type="EMBL" id="JAVAMP010000005">
    <property type="protein sequence ID" value="MDP5274920.1"/>
    <property type="molecule type" value="Genomic_DNA"/>
</dbReference>
<dbReference type="InterPro" id="IPR029063">
    <property type="entry name" value="SAM-dependent_MTases_sf"/>
</dbReference>
<keyword evidence="2 5" id="KW-0808">Transferase</keyword>
<dbReference type="InterPro" id="IPR050602">
    <property type="entry name" value="Malonyl-ACP_OMT"/>
</dbReference>
<comment type="function">
    <text evidence="5">Converts the free carboxyl group of a malonyl-thioester to its methyl ester by transfer of a methyl group from S-adenosyl-L-methionine (SAM). It allows to synthesize pimeloyl-ACP via the fatty acid synthetic pathway.</text>
</comment>
<reference evidence="7 8" key="1">
    <citation type="submission" date="2023-08" db="EMBL/GenBank/DDBJ databases">
        <authorList>
            <person name="Park J.-S."/>
        </authorList>
    </citation>
    <scope>NUCLEOTIDE SEQUENCE [LARGE SCALE GENOMIC DNA]</scope>
    <source>
        <strain evidence="7 8">2205SS18-9</strain>
    </source>
</reference>
<keyword evidence="8" id="KW-1185">Reference proteome</keyword>
<dbReference type="CDD" id="cd02440">
    <property type="entry name" value="AdoMet_MTases"/>
    <property type="match status" value="1"/>
</dbReference>
<gene>
    <name evidence="5 7" type="primary">bioC</name>
    <name evidence="7" type="ORF">Q5Y73_12445</name>
</gene>
<name>A0ABT9J1M6_9BACL</name>
<evidence type="ECO:0000256" key="5">
    <source>
        <dbReference type="HAMAP-Rule" id="MF_00835"/>
    </source>
</evidence>
<accession>A0ABT9J1M6</accession>
<evidence type="ECO:0000313" key="7">
    <source>
        <dbReference type="EMBL" id="MDP5274920.1"/>
    </source>
</evidence>
<comment type="similarity">
    <text evidence="5">Belongs to the methyltransferase superfamily.</text>
</comment>
<evidence type="ECO:0000313" key="8">
    <source>
        <dbReference type="Proteomes" id="UP001231941"/>
    </source>
</evidence>
<dbReference type="HAMAP" id="MF_00835">
    <property type="entry name" value="BioC"/>
    <property type="match status" value="1"/>
</dbReference>
<organism evidence="7 8">
    <name type="scientific">Chengkuizengella axinellae</name>
    <dbReference type="NCBI Taxonomy" id="3064388"/>
    <lineage>
        <taxon>Bacteria</taxon>
        <taxon>Bacillati</taxon>
        <taxon>Bacillota</taxon>
        <taxon>Bacilli</taxon>
        <taxon>Bacillales</taxon>
        <taxon>Paenibacillaceae</taxon>
        <taxon>Chengkuizengella</taxon>
    </lineage>
</organism>
<comment type="catalytic activity">
    <reaction evidence="5">
        <text>malonyl-[ACP] + S-adenosyl-L-methionine = malonyl-[ACP] methyl ester + S-adenosyl-L-homocysteine</text>
        <dbReference type="Rhea" id="RHEA:17105"/>
        <dbReference type="Rhea" id="RHEA-COMP:9623"/>
        <dbReference type="Rhea" id="RHEA-COMP:9954"/>
        <dbReference type="ChEBI" id="CHEBI:57856"/>
        <dbReference type="ChEBI" id="CHEBI:59789"/>
        <dbReference type="ChEBI" id="CHEBI:78449"/>
        <dbReference type="ChEBI" id="CHEBI:78845"/>
        <dbReference type="EC" id="2.1.1.197"/>
    </reaction>
</comment>
<feature type="domain" description="Methyltransferase" evidence="6">
    <location>
        <begin position="44"/>
        <end position="179"/>
    </location>
</feature>
<dbReference type="Pfam" id="PF13847">
    <property type="entry name" value="Methyltransf_31"/>
    <property type="match status" value="1"/>
</dbReference>
<dbReference type="InterPro" id="IPR011814">
    <property type="entry name" value="BioC"/>
</dbReference>
<protein>
    <recommendedName>
        <fullName evidence="5">Malonyl-[acyl-carrier protein] O-methyltransferase</fullName>
        <shortName evidence="5">Malonyl-ACP O-methyltransferase</shortName>
        <ecNumber evidence="5">2.1.1.197</ecNumber>
    </recommendedName>
    <alternativeName>
        <fullName evidence="5">Biotin synthesis protein BioC</fullName>
    </alternativeName>
</protein>
<keyword evidence="3 5" id="KW-0949">S-adenosyl-L-methionine</keyword>
<dbReference type="EC" id="2.1.1.197" evidence="5"/>
<dbReference type="GO" id="GO:0102130">
    <property type="term" value="F:malonyl-CoA methyltransferase activity"/>
    <property type="evidence" value="ECO:0007669"/>
    <property type="project" value="UniProtKB-EC"/>
</dbReference>
<dbReference type="GO" id="GO:0032259">
    <property type="term" value="P:methylation"/>
    <property type="evidence" value="ECO:0007669"/>
    <property type="project" value="UniProtKB-KW"/>
</dbReference>
<dbReference type="NCBIfam" id="TIGR02072">
    <property type="entry name" value="BioC"/>
    <property type="match status" value="1"/>
</dbReference>
<dbReference type="RefSeq" id="WP_305992230.1">
    <property type="nucleotide sequence ID" value="NZ_JAVAMP010000005.1"/>
</dbReference>
<proteinExistence type="inferred from homology"/>
<dbReference type="PANTHER" id="PTHR13090:SF1">
    <property type="entry name" value="ARGININE-HYDROXYLASE NDUFAF5, MITOCHONDRIAL"/>
    <property type="match status" value="1"/>
</dbReference>
<dbReference type="PANTHER" id="PTHR13090">
    <property type="entry name" value="ARGININE-HYDROXYLASE NDUFAF5, MITOCHONDRIAL"/>
    <property type="match status" value="1"/>
</dbReference>
<sequence length="274" mass="31797">MTINKELVRKNFSRHAMEYDQYAKVQKEMAMKLMQLNNNNASKSYSNILEIGCGTGNLTKLLLENYPNAKYSVIDLSESMIQQTKQKIGGMHKDINFYVMDAESITQNPFEQSFDLIISNATFQWFNEPEQTVVEYMNCLNDKGVFAFSTFGPDTFHELHTSFYEIEKKMNITHQQHGQKFMSLNSWHQLFSQHMHEVSIVEERIVEQYDSVREFMYHVKRVGAGNASVAGGSQSGMGVNRKMILNMEKYYTEHYSDVKGIQATYHLCFGIYEK</sequence>
<comment type="pathway">
    <text evidence="5">Cofactor biosynthesis; biotin biosynthesis.</text>
</comment>
<evidence type="ECO:0000256" key="2">
    <source>
        <dbReference type="ARBA" id="ARBA00022679"/>
    </source>
</evidence>
<keyword evidence="1 5" id="KW-0489">Methyltransferase</keyword>
<dbReference type="SUPFAM" id="SSF53335">
    <property type="entry name" value="S-adenosyl-L-methionine-dependent methyltransferases"/>
    <property type="match status" value="1"/>
</dbReference>
<evidence type="ECO:0000256" key="1">
    <source>
        <dbReference type="ARBA" id="ARBA00022603"/>
    </source>
</evidence>
<evidence type="ECO:0000259" key="6">
    <source>
        <dbReference type="Pfam" id="PF13847"/>
    </source>
</evidence>